<evidence type="ECO:0000256" key="7">
    <source>
        <dbReference type="ARBA" id="ARBA00023295"/>
    </source>
</evidence>
<keyword evidence="5 9" id="KW-0136">Cellulose degradation</keyword>
<keyword evidence="7 9" id="KW-0326">Glycosidase</keyword>
<dbReference type="Gene3D" id="2.70.100.10">
    <property type="entry name" value="Glycoside hydrolase, family 7, domain"/>
    <property type="match status" value="1"/>
</dbReference>
<feature type="signal peptide" evidence="10">
    <location>
        <begin position="1"/>
        <end position="19"/>
    </location>
</feature>
<evidence type="ECO:0000256" key="9">
    <source>
        <dbReference type="RuleBase" id="RU361164"/>
    </source>
</evidence>
<evidence type="ECO:0000256" key="4">
    <source>
        <dbReference type="ARBA" id="ARBA00022801"/>
    </source>
</evidence>
<evidence type="ECO:0000256" key="1">
    <source>
        <dbReference type="ARBA" id="ARBA00001641"/>
    </source>
</evidence>
<comment type="similarity">
    <text evidence="2 9">Belongs to the glycosyl hydrolase 7 (cellulase C) family.</text>
</comment>
<dbReference type="PRINTS" id="PR00734">
    <property type="entry name" value="GLHYDRLASE7"/>
</dbReference>
<dbReference type="EC" id="3.2.1.-" evidence="9"/>
<sequence length="228" mass="24790">MSLHSKVLVSLALLAAAQAQKVGTNKPEVHPTLTWQKCTKSDTPTVTLKLQTLGNPNLTCISMSWDLTICKDPVAWAQNCALEGGRGGGNYTNTYSISANGNLLTMKFVTKSENTNVGSHVYLLKDNSTYELFKLKNQEFTSDVDVSNLPCGLNGMLYFSEMAADGGMSKYPNNKAGAKYRTGYCDAQCPRDIKFINGEANVLNWTRLSNNANLGGGRYGTCCSEMDI</sequence>
<dbReference type="PANTHER" id="PTHR33753:SF2">
    <property type="entry name" value="GLYCOSIDE HYDROLASE FAMILY 7 PROTEIN"/>
    <property type="match status" value="1"/>
</dbReference>
<comment type="caution">
    <text evidence="11">The sequence shown here is derived from an EMBL/GenBank/DDBJ whole genome shotgun (WGS) entry which is preliminary data.</text>
</comment>
<dbReference type="Proteomes" id="UP000663843">
    <property type="component" value="Unassembled WGS sequence"/>
</dbReference>
<accession>A0A8H3CTE7</accession>
<dbReference type="AlphaFoldDB" id="A0A8H3CTE7"/>
<protein>
    <recommendedName>
        <fullName evidence="9">Glucanase</fullName>
        <ecNumber evidence="9">3.2.1.-</ecNumber>
    </recommendedName>
</protein>
<evidence type="ECO:0000256" key="2">
    <source>
        <dbReference type="ARBA" id="ARBA00006044"/>
    </source>
</evidence>
<dbReference type="InterPro" id="IPR013320">
    <property type="entry name" value="ConA-like_dom_sf"/>
</dbReference>
<proteinExistence type="inferred from homology"/>
<evidence type="ECO:0000256" key="8">
    <source>
        <dbReference type="ARBA" id="ARBA00023326"/>
    </source>
</evidence>
<evidence type="ECO:0000256" key="5">
    <source>
        <dbReference type="ARBA" id="ARBA00023001"/>
    </source>
</evidence>
<keyword evidence="4 9" id="KW-0378">Hydrolase</keyword>
<dbReference type="GO" id="GO:0016162">
    <property type="term" value="F:cellulose 1,4-beta-cellobiosidase activity"/>
    <property type="evidence" value="ECO:0007669"/>
    <property type="project" value="UniProtKB-EC"/>
</dbReference>
<evidence type="ECO:0000313" key="11">
    <source>
        <dbReference type="EMBL" id="CAE6499196.1"/>
    </source>
</evidence>
<organism evidence="11 12">
    <name type="scientific">Rhizoctonia solani</name>
    <dbReference type="NCBI Taxonomy" id="456999"/>
    <lineage>
        <taxon>Eukaryota</taxon>
        <taxon>Fungi</taxon>
        <taxon>Dikarya</taxon>
        <taxon>Basidiomycota</taxon>
        <taxon>Agaricomycotina</taxon>
        <taxon>Agaricomycetes</taxon>
        <taxon>Cantharellales</taxon>
        <taxon>Ceratobasidiaceae</taxon>
        <taxon>Rhizoctonia</taxon>
    </lineage>
</organism>
<keyword evidence="3 10" id="KW-0732">Signal</keyword>
<dbReference type="PANTHER" id="PTHR33753">
    <property type="entry name" value="1,4-BETA-D-GLUCAN CELLOBIOHYDROLASE B"/>
    <property type="match status" value="1"/>
</dbReference>
<evidence type="ECO:0000256" key="10">
    <source>
        <dbReference type="SAM" id="SignalP"/>
    </source>
</evidence>
<dbReference type="InterPro" id="IPR037019">
    <property type="entry name" value="Glyco_hydro_7_sf"/>
</dbReference>
<gene>
    <name evidence="11" type="ORF">RDB_LOCUS137584</name>
</gene>
<dbReference type="EMBL" id="CAJMWT010004952">
    <property type="protein sequence ID" value="CAE6499196.1"/>
    <property type="molecule type" value="Genomic_DNA"/>
</dbReference>
<comment type="catalytic activity">
    <reaction evidence="1">
        <text>Hydrolysis of (1-&gt;4)-beta-D-glucosidic linkages in cellulose and cellotetraose, releasing cellobiose from the non-reducing ends of the chains.</text>
        <dbReference type="EC" id="3.2.1.91"/>
    </reaction>
</comment>
<dbReference type="InterPro" id="IPR001722">
    <property type="entry name" value="Glyco_hydro_7"/>
</dbReference>
<dbReference type="Pfam" id="PF00840">
    <property type="entry name" value="Glyco_hydro_7"/>
    <property type="match status" value="1"/>
</dbReference>
<evidence type="ECO:0000313" key="12">
    <source>
        <dbReference type="Proteomes" id="UP000663843"/>
    </source>
</evidence>
<keyword evidence="8 9" id="KW-0624">Polysaccharide degradation</keyword>
<dbReference type="GO" id="GO:0030245">
    <property type="term" value="P:cellulose catabolic process"/>
    <property type="evidence" value="ECO:0007669"/>
    <property type="project" value="UniProtKB-KW"/>
</dbReference>
<feature type="chain" id="PRO_5034252633" description="Glucanase" evidence="10">
    <location>
        <begin position="20"/>
        <end position="228"/>
    </location>
</feature>
<dbReference type="SUPFAM" id="SSF49899">
    <property type="entry name" value="Concanavalin A-like lectins/glucanases"/>
    <property type="match status" value="1"/>
</dbReference>
<name>A0A8H3CTE7_9AGAM</name>
<evidence type="ECO:0000256" key="3">
    <source>
        <dbReference type="ARBA" id="ARBA00022729"/>
    </source>
</evidence>
<keyword evidence="6" id="KW-0119">Carbohydrate metabolism</keyword>
<evidence type="ECO:0000256" key="6">
    <source>
        <dbReference type="ARBA" id="ARBA00023277"/>
    </source>
</evidence>
<reference evidence="11" key="1">
    <citation type="submission" date="2021-01" db="EMBL/GenBank/DDBJ databases">
        <authorList>
            <person name="Kaushik A."/>
        </authorList>
    </citation>
    <scope>NUCLEOTIDE SEQUENCE</scope>
    <source>
        <strain evidence="11">AG2-2IIIB</strain>
    </source>
</reference>